<dbReference type="eggNOG" id="ENOG5032SUG">
    <property type="taxonomic scope" value="Bacteria"/>
</dbReference>
<dbReference type="AlphaFoldDB" id="D3DJV1"/>
<dbReference type="Proteomes" id="UP000002574">
    <property type="component" value="Chromosome"/>
</dbReference>
<dbReference type="OrthoDB" id="13917at2"/>
<feature type="transmembrane region" description="Helical" evidence="1">
    <location>
        <begin position="150"/>
        <end position="170"/>
    </location>
</feature>
<reference evidence="2 3" key="1">
    <citation type="journal article" date="2010" name="J. Bacteriol.">
        <title>Complete genome sequence of the thermophilic, obligately chemolithoautotrophic hydrogen-oxidizing bacterium Hydrogenobacter thermophilus TK-6.</title>
        <authorList>
            <person name="Arai H."/>
            <person name="Kanbe H."/>
            <person name="Ishii M."/>
            <person name="Igarashi Y."/>
        </authorList>
    </citation>
    <scope>NUCLEOTIDE SEQUENCE [LARGE SCALE GENOMIC DNA]</scope>
    <source>
        <strain evidence="3">DSM 6534 / IAM 12695 / TK-6 [Tokyo]</strain>
    </source>
</reference>
<evidence type="ECO:0000256" key="1">
    <source>
        <dbReference type="SAM" id="Phobius"/>
    </source>
</evidence>
<evidence type="ECO:0000313" key="3">
    <source>
        <dbReference type="Proteomes" id="UP000002574"/>
    </source>
</evidence>
<gene>
    <name evidence="2" type="ordered locus">HTH_1656</name>
</gene>
<keyword evidence="3" id="KW-1185">Reference proteome</keyword>
<keyword evidence="1" id="KW-0812">Transmembrane</keyword>
<dbReference type="KEGG" id="hte:Hydth_1642"/>
<keyword evidence="1" id="KW-0472">Membrane</keyword>
<sequence length="196" mass="22985">MRWMLVLMALLVSSVYVLISNQKRLITEGDMLLINGKPLMAISMYERALLNYLPFSPYNQKAIERIEKVCNSLLEKSHKLFCYETLRSSLYQLRGISVPYSEKIKPLEEKMLLTKMELYIEHNNPPQKDYQKIFKDLKSFTQYDPYPSTFWSLLVVLSLAGWVLSLSFAIIKGFKKAFLFAYVVFFCLWLVSLYMA</sequence>
<dbReference type="STRING" id="608538.HTH_1656"/>
<proteinExistence type="predicted"/>
<organism evidence="2 3">
    <name type="scientific">Hydrogenobacter thermophilus (strain DSM 6534 / IAM 12695 / TK-6)</name>
    <dbReference type="NCBI Taxonomy" id="608538"/>
    <lineage>
        <taxon>Bacteria</taxon>
        <taxon>Pseudomonadati</taxon>
        <taxon>Aquificota</taxon>
        <taxon>Aquificia</taxon>
        <taxon>Aquificales</taxon>
        <taxon>Aquificaceae</taxon>
        <taxon>Hydrogenobacter</taxon>
    </lineage>
</organism>
<dbReference type="KEGG" id="hth:HTH_1656"/>
<feature type="transmembrane region" description="Helical" evidence="1">
    <location>
        <begin position="177"/>
        <end position="195"/>
    </location>
</feature>
<name>D3DJV1_HYDTT</name>
<dbReference type="RefSeq" id="WP_012964283.1">
    <property type="nucleotide sequence ID" value="NC_013799.1"/>
</dbReference>
<keyword evidence="1" id="KW-1133">Transmembrane helix</keyword>
<dbReference type="EMBL" id="AP011112">
    <property type="protein sequence ID" value="BAI70103.1"/>
    <property type="molecule type" value="Genomic_DNA"/>
</dbReference>
<accession>D3DJV1</accession>
<protein>
    <submittedName>
        <fullName evidence="2">Uncharacterized protein</fullName>
    </submittedName>
</protein>
<evidence type="ECO:0000313" key="2">
    <source>
        <dbReference type="EMBL" id="BAI70103.1"/>
    </source>
</evidence>